<name>A0A6G1BUG6_9ORYZ</name>
<dbReference type="EMBL" id="SPHZ02000011">
    <property type="protein sequence ID" value="KAF0891639.1"/>
    <property type="molecule type" value="Genomic_DNA"/>
</dbReference>
<evidence type="ECO:0000313" key="3">
    <source>
        <dbReference type="Proteomes" id="UP000479710"/>
    </source>
</evidence>
<feature type="domain" description="Myb/SANT-like" evidence="1">
    <location>
        <begin position="41"/>
        <end position="133"/>
    </location>
</feature>
<accession>A0A6G1BUG6</accession>
<dbReference type="AlphaFoldDB" id="A0A6G1BUG6"/>
<feature type="non-terminal residue" evidence="2">
    <location>
        <position position="137"/>
    </location>
</feature>
<comment type="caution">
    <text evidence="2">The sequence shown here is derived from an EMBL/GenBank/DDBJ whole genome shotgun (WGS) entry which is preliminary data.</text>
</comment>
<dbReference type="PANTHER" id="PTHR47127">
    <property type="entry name" value="10A19I.15"/>
    <property type="match status" value="1"/>
</dbReference>
<dbReference type="Proteomes" id="UP000479710">
    <property type="component" value="Unassembled WGS sequence"/>
</dbReference>
<keyword evidence="3" id="KW-1185">Reference proteome</keyword>
<dbReference type="OrthoDB" id="610340at2759"/>
<protein>
    <recommendedName>
        <fullName evidence="1">Myb/SANT-like domain-containing protein</fullName>
    </recommendedName>
</protein>
<proteinExistence type="predicted"/>
<organism evidence="2 3">
    <name type="scientific">Oryza meyeriana var. granulata</name>
    <dbReference type="NCBI Taxonomy" id="110450"/>
    <lineage>
        <taxon>Eukaryota</taxon>
        <taxon>Viridiplantae</taxon>
        <taxon>Streptophyta</taxon>
        <taxon>Embryophyta</taxon>
        <taxon>Tracheophyta</taxon>
        <taxon>Spermatophyta</taxon>
        <taxon>Magnoliopsida</taxon>
        <taxon>Liliopsida</taxon>
        <taxon>Poales</taxon>
        <taxon>Poaceae</taxon>
        <taxon>BOP clade</taxon>
        <taxon>Oryzoideae</taxon>
        <taxon>Oryzeae</taxon>
        <taxon>Oryzinae</taxon>
        <taxon>Oryza</taxon>
        <taxon>Oryza meyeriana</taxon>
    </lineage>
</organism>
<gene>
    <name evidence="2" type="ORF">E2562_010620</name>
</gene>
<evidence type="ECO:0000313" key="2">
    <source>
        <dbReference type="EMBL" id="KAF0891639.1"/>
    </source>
</evidence>
<sequence length="137" mass="15414">MGSPPRPLSSPLYSGGALRRERMAEAGGGNGGQGGHQGALRWTANMSCFMLRHMVELIAKGARTDKGFKEAHLNQVTRVLFDHYGLDISGTQVYNHLCKWHQRWVCITRLKDISAALWDDHTSMIVLEEEHYMGYVK</sequence>
<reference evidence="2 3" key="1">
    <citation type="submission" date="2019-11" db="EMBL/GenBank/DDBJ databases">
        <title>Whole genome sequence of Oryza granulata.</title>
        <authorList>
            <person name="Li W."/>
        </authorList>
    </citation>
    <scope>NUCLEOTIDE SEQUENCE [LARGE SCALE GENOMIC DNA]</scope>
    <source>
        <strain evidence="3">cv. Menghai</strain>
        <tissue evidence="2">Leaf</tissue>
    </source>
</reference>
<evidence type="ECO:0000259" key="1">
    <source>
        <dbReference type="Pfam" id="PF12776"/>
    </source>
</evidence>
<dbReference type="Pfam" id="PF12776">
    <property type="entry name" value="Myb_DNA-bind_3"/>
    <property type="match status" value="1"/>
</dbReference>
<dbReference type="InterPro" id="IPR024752">
    <property type="entry name" value="Myb/SANT-like_dom"/>
</dbReference>